<evidence type="ECO:0000256" key="13">
    <source>
        <dbReference type="ARBA" id="ARBA00045805"/>
    </source>
</evidence>
<keyword evidence="4" id="KW-0808">Transferase</keyword>
<reference evidence="17" key="1">
    <citation type="submission" date="2021-03" db="EMBL/GenBank/DDBJ databases">
        <title>Revisited historic fungal species revealed as producer of novel bioactive compounds through whole genome sequencing and comparative genomics.</title>
        <authorList>
            <person name="Vignolle G.A."/>
            <person name="Hochenegger N."/>
            <person name="Mach R.L."/>
            <person name="Mach-Aigner A.R."/>
            <person name="Javad Rahimi M."/>
            <person name="Salim K.A."/>
            <person name="Chan C.M."/>
            <person name="Lim L.B.L."/>
            <person name="Cai F."/>
            <person name="Druzhinina I.S."/>
            <person name="U'Ren J.M."/>
            <person name="Derntl C."/>
        </authorList>
    </citation>
    <scope>NUCLEOTIDE SEQUENCE</scope>
    <source>
        <strain evidence="17">TUCIM 5799</strain>
    </source>
</reference>
<evidence type="ECO:0000256" key="14">
    <source>
        <dbReference type="PIRSR" id="PIRSR602717-51"/>
    </source>
</evidence>
<dbReference type="PANTHER" id="PTHR10615:SF219">
    <property type="entry name" value="HISTONE ACETYLTRANSFERASE KAT5"/>
    <property type="match status" value="1"/>
</dbReference>
<proteinExistence type="inferred from homology"/>
<evidence type="ECO:0000256" key="4">
    <source>
        <dbReference type="ARBA" id="ARBA00022679"/>
    </source>
</evidence>
<dbReference type="Pfam" id="PF01853">
    <property type="entry name" value="MOZ_SAS"/>
    <property type="match status" value="1"/>
</dbReference>
<feature type="domain" description="MYST-type HAT" evidence="16">
    <location>
        <begin position="207"/>
        <end position="560"/>
    </location>
</feature>
<evidence type="ECO:0000256" key="6">
    <source>
        <dbReference type="ARBA" id="ARBA00022771"/>
    </source>
</evidence>
<gene>
    <name evidence="17" type="ORF">JX265_001691</name>
</gene>
<dbReference type="Gene3D" id="3.40.630.30">
    <property type="match status" value="1"/>
</dbReference>
<keyword evidence="12" id="KW-0012">Acyltransferase</keyword>
<organism evidence="17 18">
    <name type="scientific">Neoarthrinium moseri</name>
    <dbReference type="NCBI Taxonomy" id="1658444"/>
    <lineage>
        <taxon>Eukaryota</taxon>
        <taxon>Fungi</taxon>
        <taxon>Dikarya</taxon>
        <taxon>Ascomycota</taxon>
        <taxon>Pezizomycotina</taxon>
        <taxon>Sordariomycetes</taxon>
        <taxon>Xylariomycetidae</taxon>
        <taxon>Amphisphaeriales</taxon>
        <taxon>Apiosporaceae</taxon>
        <taxon>Neoarthrinium</taxon>
    </lineage>
</organism>
<feature type="region of interest" description="Disordered" evidence="15">
    <location>
        <begin position="1"/>
        <end position="211"/>
    </location>
</feature>
<dbReference type="PROSITE" id="PS51726">
    <property type="entry name" value="MYST_HAT"/>
    <property type="match status" value="1"/>
</dbReference>
<evidence type="ECO:0000256" key="11">
    <source>
        <dbReference type="ARBA" id="ARBA00023242"/>
    </source>
</evidence>
<keyword evidence="5" id="KW-0479">Metal-binding</keyword>
<feature type="region of interest" description="Disordered" evidence="15">
    <location>
        <begin position="521"/>
        <end position="545"/>
    </location>
</feature>
<name>A0A9P9WVH0_9PEZI</name>
<accession>A0A9P9WVH0</accession>
<dbReference type="GO" id="GO:0035267">
    <property type="term" value="C:NuA4 histone acetyltransferase complex"/>
    <property type="evidence" value="ECO:0007669"/>
    <property type="project" value="TreeGrafter"/>
</dbReference>
<dbReference type="GO" id="GO:0008270">
    <property type="term" value="F:zinc ion binding"/>
    <property type="evidence" value="ECO:0007669"/>
    <property type="project" value="UniProtKB-KW"/>
</dbReference>
<protein>
    <recommendedName>
        <fullName evidence="3">histone acetyltransferase</fullName>
        <ecNumber evidence="3">2.3.1.48</ecNumber>
    </recommendedName>
</protein>
<evidence type="ECO:0000256" key="12">
    <source>
        <dbReference type="ARBA" id="ARBA00023315"/>
    </source>
</evidence>
<comment type="caution">
    <text evidence="17">The sequence shown here is derived from an EMBL/GenBank/DDBJ whole genome shotgun (WGS) entry which is preliminary data.</text>
</comment>
<evidence type="ECO:0000256" key="1">
    <source>
        <dbReference type="ARBA" id="ARBA00004123"/>
    </source>
</evidence>
<evidence type="ECO:0000256" key="7">
    <source>
        <dbReference type="ARBA" id="ARBA00022833"/>
    </source>
</evidence>
<dbReference type="SUPFAM" id="SSF55729">
    <property type="entry name" value="Acyl-CoA N-acyltransferases (Nat)"/>
    <property type="match status" value="1"/>
</dbReference>
<feature type="compositionally biased region" description="Basic and acidic residues" evidence="15">
    <location>
        <begin position="25"/>
        <end position="38"/>
    </location>
</feature>
<feature type="compositionally biased region" description="Pro residues" evidence="15">
    <location>
        <begin position="160"/>
        <end position="170"/>
    </location>
</feature>
<evidence type="ECO:0000256" key="3">
    <source>
        <dbReference type="ARBA" id="ARBA00013184"/>
    </source>
</evidence>
<evidence type="ECO:0000256" key="8">
    <source>
        <dbReference type="ARBA" id="ARBA00022990"/>
    </source>
</evidence>
<evidence type="ECO:0000313" key="17">
    <source>
        <dbReference type="EMBL" id="KAI1880070.1"/>
    </source>
</evidence>
<keyword evidence="10" id="KW-0804">Transcription</keyword>
<keyword evidence="6" id="KW-0863">Zinc-finger</keyword>
<dbReference type="GO" id="GO:0006355">
    <property type="term" value="P:regulation of DNA-templated transcription"/>
    <property type="evidence" value="ECO:0007669"/>
    <property type="project" value="InterPro"/>
</dbReference>
<comment type="similarity">
    <text evidence="2">Belongs to the MYST (SAS/MOZ) family.</text>
</comment>
<keyword evidence="7" id="KW-0862">Zinc</keyword>
<dbReference type="InterPro" id="IPR036388">
    <property type="entry name" value="WH-like_DNA-bd_sf"/>
</dbReference>
<evidence type="ECO:0000259" key="16">
    <source>
        <dbReference type="PROSITE" id="PS51726"/>
    </source>
</evidence>
<evidence type="ECO:0000256" key="15">
    <source>
        <dbReference type="SAM" id="MobiDB-lite"/>
    </source>
</evidence>
<comment type="function">
    <text evidence="13">Catalytic component of the NuA4 histone acetyltransferase (HAT) complex which is involved in epigenetic transcriptional activation of selected genes principally by acetylation of nucleosomal histones H4, H3, H2B, H2A and H2A variant H2A.Z. Acetylates histone H4 to form H4K5ac, H4K8ac, H4K12ac and H4K16ac, histone H3 to form H3K14ac, and histone H2A to form H2AK4ac and H2AK7ac. The NuA4 complex is involved in the DNA damage response and is required for chromosome segregation. The NuA4 complex plays a direct role in repair of DNA double-strand breaks (DSBs) through homologous recombination. Recruitment to promoters depends on H3K4me. Also acetylates non-histone proteins. In addition to protein acetyltransferase, can use different acyl-CoA substrates, such as 2-hydroxyisobutanoyl-CoA (2-hydroxyisobutyryl-CoA) or (2E)-butenoyl-CoA (crotonyl-CoA), and is able to mediate protein 2-hydroxyisobutyrylation and crotonylation, respectively.</text>
</comment>
<evidence type="ECO:0000256" key="5">
    <source>
        <dbReference type="ARBA" id="ARBA00022723"/>
    </source>
</evidence>
<dbReference type="Proteomes" id="UP000829685">
    <property type="component" value="Unassembled WGS sequence"/>
</dbReference>
<keyword evidence="9" id="KW-0805">Transcription regulation</keyword>
<dbReference type="Gene3D" id="3.30.60.60">
    <property type="entry name" value="N-acetyl transferase-like"/>
    <property type="match status" value="1"/>
</dbReference>
<dbReference type="InterPro" id="IPR002717">
    <property type="entry name" value="HAT_MYST-type"/>
</dbReference>
<dbReference type="PANTHER" id="PTHR10615">
    <property type="entry name" value="HISTONE ACETYLTRANSFERASE"/>
    <property type="match status" value="1"/>
</dbReference>
<feature type="compositionally biased region" description="Basic and acidic residues" evidence="15">
    <location>
        <begin position="116"/>
        <end position="127"/>
    </location>
</feature>
<dbReference type="EC" id="2.3.1.48" evidence="3"/>
<evidence type="ECO:0000256" key="10">
    <source>
        <dbReference type="ARBA" id="ARBA00023163"/>
    </source>
</evidence>
<dbReference type="InterPro" id="IPR016181">
    <property type="entry name" value="Acyl_CoA_acyltransferase"/>
</dbReference>
<evidence type="ECO:0000256" key="2">
    <source>
        <dbReference type="ARBA" id="ARBA00010107"/>
    </source>
</evidence>
<dbReference type="FunFam" id="3.40.630.30:FF:000067">
    <property type="entry name" value="Histone acetyltransferase"/>
    <property type="match status" value="1"/>
</dbReference>
<feature type="active site" description="Proton donor/acceptor" evidence="14">
    <location>
        <position position="449"/>
    </location>
</feature>
<dbReference type="EMBL" id="JAFIMR010000003">
    <property type="protein sequence ID" value="KAI1880070.1"/>
    <property type="molecule type" value="Genomic_DNA"/>
</dbReference>
<keyword evidence="18" id="KW-1185">Reference proteome</keyword>
<keyword evidence="8" id="KW-0007">Acetylation</keyword>
<keyword evidence="11" id="KW-0539">Nucleus</keyword>
<dbReference type="GO" id="GO:0005634">
    <property type="term" value="C:nucleus"/>
    <property type="evidence" value="ECO:0007669"/>
    <property type="project" value="UniProtKB-SubCell"/>
</dbReference>
<dbReference type="AlphaFoldDB" id="A0A9P9WVH0"/>
<sequence>MAPQKRKRPHDEPPATEPPTRRTTRHSETVATEPEKQLRSRRVRANTLENPPAAISGSKPAPTTANDASKSKPGKATTTLPRSAPPAPATRRTRGQTADKEEPETEAPQALADVTNRVEPRVQETRPKQTAVPPPKIPTSPVASRAEPKVQANTSRPRTYIPPPKPPPQSRPQAPASSLVDPAAASVVTPKRRSSSAVALKPPPTPRSDRNIDQVMLGNICFKTWYPSYYSKEILGDGPGSGGAKEHGGAKIGGGKKDKEVMLDRLYVCPCCFKYSKELLSWSEHVRYCEKHALVPGTKVYTHPKGSALANVAGSTSASARAGGRGGHETTTEGEWSVWEIDGEVDVLFCQNLSLFAKLFLDNKSVFFDVTGFNYFLLVYTPPVGSDIPDIPQRPQICGFFSKEKMSWDNNNLACILVFPPWQRKGLGALLMGVSYEISRREGVLGGPEKPISELGRKGYKRFWAGEIARWILSLEPSDSHETRGSAKRETLVDIEDCSKATWIVQEDCLAVLREMGVVEEAGTGPPKPVEAPHEEAEEKEVKDMPRVRLDKEAVRKWVQANKIDLERTCDPAGFTEGYAIKEVEAEEEE</sequence>
<evidence type="ECO:0000256" key="9">
    <source>
        <dbReference type="ARBA" id="ARBA00023015"/>
    </source>
</evidence>
<dbReference type="Gene3D" id="1.10.10.10">
    <property type="entry name" value="Winged helix-like DNA-binding domain superfamily/Winged helix DNA-binding domain"/>
    <property type="match status" value="1"/>
</dbReference>
<dbReference type="InterPro" id="IPR050603">
    <property type="entry name" value="MYST_HAT"/>
</dbReference>
<dbReference type="GO" id="GO:0046972">
    <property type="term" value="F:histone H4K16 acetyltransferase activity"/>
    <property type="evidence" value="ECO:0007669"/>
    <property type="project" value="TreeGrafter"/>
</dbReference>
<comment type="subcellular location">
    <subcellularLocation>
        <location evidence="1">Nucleus</location>
    </subcellularLocation>
</comment>
<feature type="compositionally biased region" description="Basic and acidic residues" evidence="15">
    <location>
        <begin position="531"/>
        <end position="545"/>
    </location>
</feature>
<evidence type="ECO:0000313" key="18">
    <source>
        <dbReference type="Proteomes" id="UP000829685"/>
    </source>
</evidence>